<dbReference type="AlphaFoldDB" id="A0A5A7NKZ6"/>
<accession>A0A5A7NKZ6</accession>
<comment type="caution">
    <text evidence="3">The sequence shown here is derived from an EMBL/GenBank/DDBJ whole genome shotgun (WGS) entry which is preliminary data.</text>
</comment>
<feature type="region of interest" description="Disordered" evidence="1">
    <location>
        <begin position="1"/>
        <end position="22"/>
    </location>
</feature>
<proteinExistence type="predicted"/>
<gene>
    <name evidence="3" type="ORF">NCCP1664_00820</name>
</gene>
<evidence type="ECO:0000259" key="2">
    <source>
        <dbReference type="PROSITE" id="PS50830"/>
    </source>
</evidence>
<dbReference type="SMART" id="SM00318">
    <property type="entry name" value="SNc"/>
    <property type="match status" value="1"/>
</dbReference>
<dbReference type="InterPro" id="IPR016071">
    <property type="entry name" value="Staphylococal_nuclease_OB-fold"/>
</dbReference>
<keyword evidence="4" id="KW-1185">Reference proteome</keyword>
<sequence>MGWMRRVNRNGGGPKSGRRSRSARTAALAAGLLLAGGAAWLALDSGSLGPLADLPGDKGTATAAAGLVPRPRDAVPLRVRSVHDGDTLRLRPARAAGKGDPGWLADLEAGRVRLIGVDAPEVGKRAECHGAEATAALRALAPAGSTVWGAADAEEYDRYGRVLLYLWNGDGRFIQAELAAAGAVEALAVGRNTTHFALLEALEQQARDAGRGQWSACR</sequence>
<dbReference type="PROSITE" id="PS50830">
    <property type="entry name" value="TNASE_3"/>
    <property type="match status" value="1"/>
</dbReference>
<evidence type="ECO:0000313" key="4">
    <source>
        <dbReference type="Proteomes" id="UP000325307"/>
    </source>
</evidence>
<organism evidence="3 4">
    <name type="scientific">Zafaria cholistanensis</name>
    <dbReference type="NCBI Taxonomy" id="1682741"/>
    <lineage>
        <taxon>Bacteria</taxon>
        <taxon>Bacillati</taxon>
        <taxon>Actinomycetota</taxon>
        <taxon>Actinomycetes</taxon>
        <taxon>Micrococcales</taxon>
        <taxon>Micrococcaceae</taxon>
        <taxon>Zafaria</taxon>
    </lineage>
</organism>
<protein>
    <recommendedName>
        <fullName evidence="2">TNase-like domain-containing protein</fullName>
    </recommendedName>
</protein>
<dbReference type="EMBL" id="BKDJ01000001">
    <property type="protein sequence ID" value="GER21585.1"/>
    <property type="molecule type" value="Genomic_DNA"/>
</dbReference>
<feature type="domain" description="TNase-like" evidence="2">
    <location>
        <begin position="73"/>
        <end position="216"/>
    </location>
</feature>
<dbReference type="InterPro" id="IPR035437">
    <property type="entry name" value="SNase_OB-fold_sf"/>
</dbReference>
<dbReference type="Pfam" id="PF00565">
    <property type="entry name" value="SNase"/>
    <property type="match status" value="1"/>
</dbReference>
<evidence type="ECO:0000313" key="3">
    <source>
        <dbReference type="EMBL" id="GER21585.1"/>
    </source>
</evidence>
<name>A0A5A7NKZ6_9MICC</name>
<dbReference type="RefSeq" id="WP_149955131.1">
    <property type="nucleotide sequence ID" value="NZ_BKDJ01000001.1"/>
</dbReference>
<dbReference type="Gene3D" id="2.40.50.90">
    <property type="match status" value="1"/>
</dbReference>
<dbReference type="Proteomes" id="UP000325307">
    <property type="component" value="Unassembled WGS sequence"/>
</dbReference>
<evidence type="ECO:0000256" key="1">
    <source>
        <dbReference type="SAM" id="MobiDB-lite"/>
    </source>
</evidence>
<dbReference type="OrthoDB" id="5241375at2"/>
<reference evidence="3 4" key="1">
    <citation type="submission" date="2019-09" db="EMBL/GenBank/DDBJ databases">
        <title>Arthrobacter zafarii sp. nov., a moderately thermotolerant and halotolerant actinobacterium isolated from Cholistan desert soil of Pakistan.</title>
        <authorList>
            <person name="Amin A."/>
            <person name="Ahmed I."/>
            <person name="Khalid N."/>
            <person name="Schumann P."/>
            <person name="Busse H.J."/>
            <person name="Khan I.U."/>
            <person name="Li S."/>
            <person name="Li W.J."/>
        </authorList>
    </citation>
    <scope>NUCLEOTIDE SEQUENCE [LARGE SCALE GENOMIC DNA]</scope>
    <source>
        <strain evidence="3 4">NCCP-1664</strain>
    </source>
</reference>
<dbReference type="SUPFAM" id="SSF50199">
    <property type="entry name" value="Staphylococcal nuclease"/>
    <property type="match status" value="1"/>
</dbReference>